<dbReference type="PATRIC" id="fig|1619039.3.peg.562"/>
<accession>A0A0G1D4F4</accession>
<evidence type="ECO:0000256" key="6">
    <source>
        <dbReference type="HAMAP-Rule" id="MF_01007"/>
    </source>
</evidence>
<name>A0A0G1D4F4_9BACT</name>
<dbReference type="Proteomes" id="UP000034837">
    <property type="component" value="Unassembled WGS sequence"/>
</dbReference>
<dbReference type="InterPro" id="IPR023397">
    <property type="entry name" value="SAM-dep_MeTrfase_MraW_recog"/>
</dbReference>
<dbReference type="EC" id="2.1.1.199" evidence="6"/>
<dbReference type="NCBIfam" id="TIGR00006">
    <property type="entry name" value="16S rRNA (cytosine(1402)-N(4))-methyltransferase RsmH"/>
    <property type="match status" value="1"/>
</dbReference>
<feature type="binding site" evidence="6">
    <location>
        <begin position="30"/>
        <end position="32"/>
    </location>
    <ligand>
        <name>S-adenosyl-L-methionine</name>
        <dbReference type="ChEBI" id="CHEBI:59789"/>
    </ligand>
</feature>
<keyword evidence="2 6" id="KW-0698">rRNA processing</keyword>
<dbReference type="InterPro" id="IPR002903">
    <property type="entry name" value="RsmH"/>
</dbReference>
<organism evidence="7 8">
    <name type="scientific">Candidatus Magasanikbacteria bacterium GW2011_GWA2_42_32</name>
    <dbReference type="NCBI Taxonomy" id="1619039"/>
    <lineage>
        <taxon>Bacteria</taxon>
        <taxon>Candidatus Magasanikiibacteriota</taxon>
    </lineage>
</organism>
<keyword evidence="3 6" id="KW-0489">Methyltransferase</keyword>
<dbReference type="GO" id="GO:0005737">
    <property type="term" value="C:cytoplasm"/>
    <property type="evidence" value="ECO:0007669"/>
    <property type="project" value="UniProtKB-SubCell"/>
</dbReference>
<feature type="binding site" evidence="6">
    <location>
        <position position="101"/>
    </location>
    <ligand>
        <name>S-adenosyl-L-methionine</name>
        <dbReference type="ChEBI" id="CHEBI:59789"/>
    </ligand>
</feature>
<dbReference type="GO" id="GO:0071424">
    <property type="term" value="F:rRNA (cytosine-N4-)-methyltransferase activity"/>
    <property type="evidence" value="ECO:0007669"/>
    <property type="project" value="UniProtKB-UniRule"/>
</dbReference>
<comment type="function">
    <text evidence="6">Specifically methylates the N4 position of cytidine in position 1402 (C1402) of 16S rRNA.</text>
</comment>
<comment type="similarity">
    <text evidence="1 6">Belongs to the methyltransferase superfamily. RsmH family.</text>
</comment>
<dbReference type="Gene3D" id="1.10.150.170">
    <property type="entry name" value="Putative methyltransferase TM0872, insert domain"/>
    <property type="match status" value="1"/>
</dbReference>
<dbReference type="PANTHER" id="PTHR11265:SF0">
    <property type="entry name" value="12S RRNA N4-METHYLCYTIDINE METHYLTRANSFERASE"/>
    <property type="match status" value="1"/>
</dbReference>
<dbReference type="GO" id="GO:0070475">
    <property type="term" value="P:rRNA base methylation"/>
    <property type="evidence" value="ECO:0007669"/>
    <property type="project" value="UniProtKB-UniRule"/>
</dbReference>
<evidence type="ECO:0000256" key="3">
    <source>
        <dbReference type="ARBA" id="ARBA00022603"/>
    </source>
</evidence>
<dbReference type="AlphaFoldDB" id="A0A0G1D4F4"/>
<evidence type="ECO:0000256" key="2">
    <source>
        <dbReference type="ARBA" id="ARBA00022552"/>
    </source>
</evidence>
<dbReference type="Pfam" id="PF01795">
    <property type="entry name" value="Methyltransf_5"/>
    <property type="match status" value="1"/>
</dbReference>
<dbReference type="SUPFAM" id="SSF81799">
    <property type="entry name" value="Putative methyltransferase TM0872, insert domain"/>
    <property type="match status" value="1"/>
</dbReference>
<dbReference type="HAMAP" id="MF_01007">
    <property type="entry name" value="16SrRNA_methyltr_H"/>
    <property type="match status" value="1"/>
</dbReference>
<feature type="binding site" evidence="6">
    <location>
        <position position="94"/>
    </location>
    <ligand>
        <name>S-adenosyl-L-methionine</name>
        <dbReference type="ChEBI" id="CHEBI:59789"/>
    </ligand>
</feature>
<dbReference type="PIRSF" id="PIRSF004486">
    <property type="entry name" value="MraW"/>
    <property type="match status" value="1"/>
</dbReference>
<keyword evidence="4 6" id="KW-0808">Transferase</keyword>
<reference evidence="7 8" key="1">
    <citation type="journal article" date="2015" name="Nature">
        <title>rRNA introns, odd ribosomes, and small enigmatic genomes across a large radiation of phyla.</title>
        <authorList>
            <person name="Brown C.T."/>
            <person name="Hug L.A."/>
            <person name="Thomas B.C."/>
            <person name="Sharon I."/>
            <person name="Castelle C.J."/>
            <person name="Singh A."/>
            <person name="Wilkins M.J."/>
            <person name="Williams K.H."/>
            <person name="Banfield J.F."/>
        </authorList>
    </citation>
    <scope>NUCLEOTIDE SEQUENCE [LARGE SCALE GENOMIC DNA]</scope>
</reference>
<protein>
    <recommendedName>
        <fullName evidence="6">Ribosomal RNA small subunit methyltransferase H</fullName>
        <ecNumber evidence="6">2.1.1.199</ecNumber>
    </recommendedName>
    <alternativeName>
        <fullName evidence="6">16S rRNA m(4)C1402 methyltransferase</fullName>
    </alternativeName>
    <alternativeName>
        <fullName evidence="6">rRNA (cytosine-N(4)-)-methyltransferase RsmH</fullName>
    </alternativeName>
</protein>
<comment type="catalytic activity">
    <reaction evidence="6">
        <text>cytidine(1402) in 16S rRNA + S-adenosyl-L-methionine = N(4)-methylcytidine(1402) in 16S rRNA + S-adenosyl-L-homocysteine + H(+)</text>
        <dbReference type="Rhea" id="RHEA:42928"/>
        <dbReference type="Rhea" id="RHEA-COMP:10286"/>
        <dbReference type="Rhea" id="RHEA-COMP:10287"/>
        <dbReference type="ChEBI" id="CHEBI:15378"/>
        <dbReference type="ChEBI" id="CHEBI:57856"/>
        <dbReference type="ChEBI" id="CHEBI:59789"/>
        <dbReference type="ChEBI" id="CHEBI:74506"/>
        <dbReference type="ChEBI" id="CHEBI:82748"/>
        <dbReference type="EC" id="2.1.1.199"/>
    </reaction>
</comment>
<dbReference type="InterPro" id="IPR029063">
    <property type="entry name" value="SAM-dependent_MTases_sf"/>
</dbReference>
<comment type="caution">
    <text evidence="7">The sequence shown here is derived from an EMBL/GenBank/DDBJ whole genome shotgun (WGS) entry which is preliminary data.</text>
</comment>
<dbReference type="EMBL" id="LCDO01000004">
    <property type="protein sequence ID" value="KKS56913.1"/>
    <property type="molecule type" value="Genomic_DNA"/>
</dbReference>
<keyword evidence="5 6" id="KW-0949">S-adenosyl-L-methionine</keyword>
<sequence length="285" mass="32314">MHITVLLQEAVEGLNLKDGDKAVDCTLGDGGHSAEILKKIGQSGKLLSIDVDEENFARAREKFKTAILVNDNFVHLKNILTSHNFTSVQGILLDLGWSTTQFEESGRGFSFQRQDEPLDMRLGGESITAAEILNTWSEEEIGRILRIYGEEKKWRFWAEQIVERRKKKKFAIVGDLLELTGEEKKQNRLHPATKIFQALRIAVNDELKNLEETLPQALEALNSNGRLAVITFHSLEDRIVKNFFQKSALQGKIKIINKKPITASAEELKKNPRSRSAKLRIIEKI</sequence>
<evidence type="ECO:0000256" key="4">
    <source>
        <dbReference type="ARBA" id="ARBA00022679"/>
    </source>
</evidence>
<dbReference type="Gene3D" id="3.40.50.150">
    <property type="entry name" value="Vaccinia Virus protein VP39"/>
    <property type="match status" value="1"/>
</dbReference>
<evidence type="ECO:0000313" key="7">
    <source>
        <dbReference type="EMBL" id="KKS56913.1"/>
    </source>
</evidence>
<comment type="subcellular location">
    <subcellularLocation>
        <location evidence="6">Cytoplasm</location>
    </subcellularLocation>
</comment>
<evidence type="ECO:0000256" key="1">
    <source>
        <dbReference type="ARBA" id="ARBA00010396"/>
    </source>
</evidence>
<feature type="binding site" evidence="6">
    <location>
        <position position="50"/>
    </location>
    <ligand>
        <name>S-adenosyl-L-methionine</name>
        <dbReference type="ChEBI" id="CHEBI:59789"/>
    </ligand>
</feature>
<keyword evidence="6" id="KW-0963">Cytoplasm</keyword>
<gene>
    <name evidence="6" type="primary">rsmH</name>
    <name evidence="7" type="ORF">UV20_C0004G0009</name>
</gene>
<dbReference type="SUPFAM" id="SSF53335">
    <property type="entry name" value="S-adenosyl-L-methionine-dependent methyltransferases"/>
    <property type="match status" value="1"/>
</dbReference>
<proteinExistence type="inferred from homology"/>
<dbReference type="PANTHER" id="PTHR11265">
    <property type="entry name" value="S-ADENOSYL-METHYLTRANSFERASE MRAW"/>
    <property type="match status" value="1"/>
</dbReference>
<evidence type="ECO:0000313" key="8">
    <source>
        <dbReference type="Proteomes" id="UP000034837"/>
    </source>
</evidence>
<feature type="binding site" evidence="6">
    <location>
        <position position="73"/>
    </location>
    <ligand>
        <name>S-adenosyl-L-methionine</name>
        <dbReference type="ChEBI" id="CHEBI:59789"/>
    </ligand>
</feature>
<evidence type="ECO:0000256" key="5">
    <source>
        <dbReference type="ARBA" id="ARBA00022691"/>
    </source>
</evidence>